<comment type="caution">
    <text evidence="2">The sequence shown here is derived from an EMBL/GenBank/DDBJ whole genome shotgun (WGS) entry which is preliminary data.</text>
</comment>
<dbReference type="SUPFAM" id="SSF52091">
    <property type="entry name" value="SpoIIaa-like"/>
    <property type="match status" value="1"/>
</dbReference>
<dbReference type="PANTHER" id="PTHR35849:SF1">
    <property type="entry name" value="INTERMEMBRANE PHOSPHOLIPID TRANSPORT SYSTEM BINDING PROTEIN MLAB"/>
    <property type="match status" value="1"/>
</dbReference>
<dbReference type="Proteomes" id="UP001239019">
    <property type="component" value="Unassembled WGS sequence"/>
</dbReference>
<dbReference type="Gene3D" id="3.30.750.24">
    <property type="entry name" value="STAS domain"/>
    <property type="match status" value="1"/>
</dbReference>
<feature type="domain" description="STAS" evidence="1">
    <location>
        <begin position="21"/>
        <end position="106"/>
    </location>
</feature>
<evidence type="ECO:0000259" key="1">
    <source>
        <dbReference type="PROSITE" id="PS50801"/>
    </source>
</evidence>
<accession>A0ABU0W345</accession>
<evidence type="ECO:0000313" key="3">
    <source>
        <dbReference type="Proteomes" id="UP001239019"/>
    </source>
</evidence>
<dbReference type="EMBL" id="JAVDDT010000001">
    <property type="protein sequence ID" value="MDQ2068434.1"/>
    <property type="molecule type" value="Genomic_DNA"/>
</dbReference>
<gene>
    <name evidence="2" type="ORF">RBH19_00930</name>
</gene>
<dbReference type="PANTHER" id="PTHR35849">
    <property type="entry name" value="BLR2341 PROTEIN"/>
    <property type="match status" value="1"/>
</dbReference>
<reference evidence="2 3" key="1">
    <citation type="submission" date="2023-08" db="EMBL/GenBank/DDBJ databases">
        <title>Whole-genome sequencing of halo(alkali)philic microorganisms from hypersaline lakes.</title>
        <authorList>
            <person name="Sorokin D.Y."/>
            <person name="Abbas B."/>
            <person name="Merkel A.Y."/>
        </authorList>
    </citation>
    <scope>NUCLEOTIDE SEQUENCE [LARGE SCALE GENOMIC DNA]</scope>
    <source>
        <strain evidence="2 3">AB-CW4</strain>
    </source>
</reference>
<dbReference type="InterPro" id="IPR058548">
    <property type="entry name" value="MlaB-like_STAS"/>
</dbReference>
<dbReference type="InterPro" id="IPR002645">
    <property type="entry name" value="STAS_dom"/>
</dbReference>
<organism evidence="2 3">
    <name type="scientific">Natronospira bacteriovora</name>
    <dbReference type="NCBI Taxonomy" id="3069753"/>
    <lineage>
        <taxon>Bacteria</taxon>
        <taxon>Pseudomonadati</taxon>
        <taxon>Pseudomonadota</taxon>
        <taxon>Gammaproteobacteria</taxon>
        <taxon>Natronospirales</taxon>
        <taxon>Natronospiraceae</taxon>
        <taxon>Natronospira</taxon>
    </lineage>
</organism>
<keyword evidence="3" id="KW-1185">Reference proteome</keyword>
<dbReference type="RefSeq" id="WP_306726925.1">
    <property type="nucleotide sequence ID" value="NZ_JAVDDT010000001.1"/>
</dbReference>
<sequence>MVNESAPETDINLEGLGGGRYRLSGRLGFSNASHALTLVNRLVGNGAKVHMDLSELRQIDSAGLAVLLEYWRHCQQAGDRLVLESPPAQLQRLIRISDLEAILGAA</sequence>
<dbReference type="CDD" id="cd07043">
    <property type="entry name" value="STAS_anti-anti-sigma_factors"/>
    <property type="match status" value="1"/>
</dbReference>
<dbReference type="InterPro" id="IPR036513">
    <property type="entry name" value="STAS_dom_sf"/>
</dbReference>
<proteinExistence type="predicted"/>
<protein>
    <submittedName>
        <fullName evidence="2">STAS domain-containing protein</fullName>
    </submittedName>
</protein>
<name>A0ABU0W345_9GAMM</name>
<dbReference type="PROSITE" id="PS50801">
    <property type="entry name" value="STAS"/>
    <property type="match status" value="1"/>
</dbReference>
<evidence type="ECO:0000313" key="2">
    <source>
        <dbReference type="EMBL" id="MDQ2068434.1"/>
    </source>
</evidence>
<dbReference type="Pfam" id="PF13466">
    <property type="entry name" value="STAS_2"/>
    <property type="match status" value="1"/>
</dbReference>
<dbReference type="InterPro" id="IPR052746">
    <property type="entry name" value="MlaB_ABC_Transporter"/>
</dbReference>